<sequence length="101" mass="11663">MVLPFRRGAYRVVFVAMVSRPGKIITGPLTIAMVLRSRRGIYVSSLACNWFSRLKEVFECVSQLQWFSVSEEVLRVCFQVAMALESWKRLDCFLVAIVDRK</sequence>
<evidence type="ECO:0000313" key="1">
    <source>
        <dbReference type="EMBL" id="GBN73886.1"/>
    </source>
</evidence>
<dbReference type="Proteomes" id="UP000499080">
    <property type="component" value="Unassembled WGS sequence"/>
</dbReference>
<dbReference type="EMBL" id="BGPR01016704">
    <property type="protein sequence ID" value="GBN73886.1"/>
    <property type="molecule type" value="Genomic_DNA"/>
</dbReference>
<evidence type="ECO:0000313" key="2">
    <source>
        <dbReference type="Proteomes" id="UP000499080"/>
    </source>
</evidence>
<organism evidence="1 2">
    <name type="scientific">Araneus ventricosus</name>
    <name type="common">Orbweaver spider</name>
    <name type="synonym">Epeira ventricosa</name>
    <dbReference type="NCBI Taxonomy" id="182803"/>
    <lineage>
        <taxon>Eukaryota</taxon>
        <taxon>Metazoa</taxon>
        <taxon>Ecdysozoa</taxon>
        <taxon>Arthropoda</taxon>
        <taxon>Chelicerata</taxon>
        <taxon>Arachnida</taxon>
        <taxon>Araneae</taxon>
        <taxon>Araneomorphae</taxon>
        <taxon>Entelegynae</taxon>
        <taxon>Araneoidea</taxon>
        <taxon>Araneidae</taxon>
        <taxon>Araneus</taxon>
    </lineage>
</organism>
<proteinExistence type="predicted"/>
<name>A0A4Y2REL7_ARAVE</name>
<reference evidence="1 2" key="1">
    <citation type="journal article" date="2019" name="Sci. Rep.">
        <title>Orb-weaving spider Araneus ventricosus genome elucidates the spidroin gene catalogue.</title>
        <authorList>
            <person name="Kono N."/>
            <person name="Nakamura H."/>
            <person name="Ohtoshi R."/>
            <person name="Moran D.A.P."/>
            <person name="Shinohara A."/>
            <person name="Yoshida Y."/>
            <person name="Fujiwara M."/>
            <person name="Mori M."/>
            <person name="Tomita M."/>
            <person name="Arakawa K."/>
        </authorList>
    </citation>
    <scope>NUCLEOTIDE SEQUENCE [LARGE SCALE GENOMIC DNA]</scope>
</reference>
<keyword evidence="2" id="KW-1185">Reference proteome</keyword>
<protein>
    <submittedName>
        <fullName evidence="1">Uncharacterized protein</fullName>
    </submittedName>
</protein>
<dbReference type="AlphaFoldDB" id="A0A4Y2REL7"/>
<gene>
    <name evidence="1" type="ORF">AVEN_212110_1</name>
</gene>
<accession>A0A4Y2REL7</accession>
<comment type="caution">
    <text evidence="1">The sequence shown here is derived from an EMBL/GenBank/DDBJ whole genome shotgun (WGS) entry which is preliminary data.</text>
</comment>